<evidence type="ECO:0000256" key="4">
    <source>
        <dbReference type="ARBA" id="ARBA00022989"/>
    </source>
</evidence>
<feature type="transmembrane region" description="Helical" evidence="6">
    <location>
        <begin position="274"/>
        <end position="293"/>
    </location>
</feature>
<keyword evidence="2" id="KW-1003">Cell membrane</keyword>
<dbReference type="PANTHER" id="PTHR30250:SF11">
    <property type="entry name" value="O-ANTIGEN TRANSPORTER-RELATED"/>
    <property type="match status" value="1"/>
</dbReference>
<proteinExistence type="predicted"/>
<organism evidence="7 8">
    <name type="scientific">Paracidovorax konjaci</name>
    <dbReference type="NCBI Taxonomy" id="32040"/>
    <lineage>
        <taxon>Bacteria</taxon>
        <taxon>Pseudomonadati</taxon>
        <taxon>Pseudomonadota</taxon>
        <taxon>Betaproteobacteria</taxon>
        <taxon>Burkholderiales</taxon>
        <taxon>Comamonadaceae</taxon>
        <taxon>Paracidovorax</taxon>
    </lineage>
</organism>
<feature type="transmembrane region" description="Helical" evidence="6">
    <location>
        <begin position="105"/>
        <end position="125"/>
    </location>
</feature>
<gene>
    <name evidence="7" type="ORF">SAMN04489710_10135</name>
</gene>
<evidence type="ECO:0000256" key="6">
    <source>
        <dbReference type="SAM" id="Phobius"/>
    </source>
</evidence>
<feature type="transmembrane region" description="Helical" evidence="6">
    <location>
        <begin position="12"/>
        <end position="32"/>
    </location>
</feature>
<protein>
    <submittedName>
        <fullName evidence="7">Membrane protein involved in the export of O-antigen and teichoic acid</fullName>
    </submittedName>
</protein>
<dbReference type="Proteomes" id="UP000199517">
    <property type="component" value="Unassembled WGS sequence"/>
</dbReference>
<dbReference type="EMBL" id="FOMQ01000001">
    <property type="protein sequence ID" value="SFD32410.1"/>
    <property type="molecule type" value="Genomic_DNA"/>
</dbReference>
<feature type="transmembrane region" description="Helical" evidence="6">
    <location>
        <begin position="305"/>
        <end position="328"/>
    </location>
</feature>
<dbReference type="PANTHER" id="PTHR30250">
    <property type="entry name" value="PST FAMILY PREDICTED COLANIC ACID TRANSPORTER"/>
    <property type="match status" value="1"/>
</dbReference>
<feature type="transmembrane region" description="Helical" evidence="6">
    <location>
        <begin position="77"/>
        <end position="99"/>
    </location>
</feature>
<dbReference type="STRING" id="32040.SAMN04489710_10135"/>
<feature type="transmembrane region" description="Helical" evidence="6">
    <location>
        <begin position="193"/>
        <end position="214"/>
    </location>
</feature>
<reference evidence="8" key="1">
    <citation type="submission" date="2016-10" db="EMBL/GenBank/DDBJ databases">
        <authorList>
            <person name="Varghese N."/>
            <person name="Submissions S."/>
        </authorList>
    </citation>
    <scope>NUCLEOTIDE SEQUENCE [LARGE SCALE GENOMIC DNA]</scope>
    <source>
        <strain evidence="8">DSM 7481</strain>
    </source>
</reference>
<evidence type="ECO:0000313" key="8">
    <source>
        <dbReference type="Proteomes" id="UP000199517"/>
    </source>
</evidence>
<keyword evidence="4 6" id="KW-1133">Transmembrane helix</keyword>
<comment type="subcellular location">
    <subcellularLocation>
        <location evidence="1">Cell membrane</location>
        <topology evidence="1">Multi-pass membrane protein</topology>
    </subcellularLocation>
</comment>
<sequence length="391" mass="42164">MWLHGWANQAAASLWVAAVSMVLVFALGRLLGPAAFGEYNYVLTLASLIAILQDGGFKTLLQRESAHRSIEVEPPMVLRYALGHILLVSAVALALVLALAGERRLPLSFAVATMALLAVANTVSARWRGQGLYARDALWQVGLRSATALAVLACVLLWRMDTTAVFVGWAAGVVVSLAVVRFMAKPRWNPPGAVYRTAAAFMLIDLATTVYFRIDIVMMERLGVPPDDIGRYAAAYRLFEGGVLLLAPAATILFRELRLRWQEREAARVLLRRALGGALALAAAGAAVVHWLAEPLLVLAYGTAYAGAAPLLSWLLVAFLFLAPNYVLTQAAVALGRERWYAGAVCVAAAVNVGLNFWLLPRFGVVGAAWASIATEAVLMLLLYKGVRSWL</sequence>
<feature type="transmembrane region" description="Helical" evidence="6">
    <location>
        <begin position="137"/>
        <end position="158"/>
    </location>
</feature>
<evidence type="ECO:0000256" key="3">
    <source>
        <dbReference type="ARBA" id="ARBA00022692"/>
    </source>
</evidence>
<feature type="transmembrane region" description="Helical" evidence="6">
    <location>
        <begin position="38"/>
        <end position="57"/>
    </location>
</feature>
<dbReference type="OrthoDB" id="8807718at2"/>
<dbReference type="GO" id="GO:0005886">
    <property type="term" value="C:plasma membrane"/>
    <property type="evidence" value="ECO:0007669"/>
    <property type="project" value="UniProtKB-SubCell"/>
</dbReference>
<dbReference type="Pfam" id="PF01943">
    <property type="entry name" value="Polysacc_synt"/>
    <property type="match status" value="1"/>
</dbReference>
<dbReference type="InterPro" id="IPR002797">
    <property type="entry name" value="Polysacc_synth"/>
</dbReference>
<keyword evidence="5 6" id="KW-0472">Membrane</keyword>
<feature type="transmembrane region" description="Helical" evidence="6">
    <location>
        <begin position="365"/>
        <end position="384"/>
    </location>
</feature>
<accession>A0A1I1RPF9</accession>
<dbReference type="AlphaFoldDB" id="A0A1I1RPF9"/>
<evidence type="ECO:0000256" key="5">
    <source>
        <dbReference type="ARBA" id="ARBA00023136"/>
    </source>
</evidence>
<keyword evidence="8" id="KW-1185">Reference proteome</keyword>
<keyword evidence="3 6" id="KW-0812">Transmembrane</keyword>
<evidence type="ECO:0000256" key="1">
    <source>
        <dbReference type="ARBA" id="ARBA00004651"/>
    </source>
</evidence>
<dbReference type="InterPro" id="IPR050833">
    <property type="entry name" value="Poly_Biosynth_Transport"/>
</dbReference>
<evidence type="ECO:0000256" key="2">
    <source>
        <dbReference type="ARBA" id="ARBA00022475"/>
    </source>
</evidence>
<feature type="transmembrane region" description="Helical" evidence="6">
    <location>
        <begin position="164"/>
        <end position="184"/>
    </location>
</feature>
<name>A0A1I1RPF9_9BURK</name>
<evidence type="ECO:0000313" key="7">
    <source>
        <dbReference type="EMBL" id="SFD32410.1"/>
    </source>
</evidence>
<dbReference type="RefSeq" id="WP_092948626.1">
    <property type="nucleotide sequence ID" value="NZ_FOMQ01000001.1"/>
</dbReference>
<feature type="transmembrane region" description="Helical" evidence="6">
    <location>
        <begin position="340"/>
        <end position="359"/>
    </location>
</feature>